<dbReference type="EMBL" id="AVOT02075435">
    <property type="protein sequence ID" value="MBW0564180.1"/>
    <property type="molecule type" value="Genomic_DNA"/>
</dbReference>
<comment type="similarity">
    <text evidence="3">Belongs to the histone H2A family.</text>
</comment>
<sequence length="149" mass="16506">MYLKFSERFILRYAHPVCRNWLAASAHSWGPQAWRAQYASPAKGRGRFPAPQPAQRWGCLTNQRARAGHALTEFILVNSAVEARLPRVPLFACWRRKGGKSGGKAGGEKASSQSRSAKAGLQFPVGRIHRLLRRGHYAERIGAGAPGRF</sequence>
<comment type="caution">
    <text evidence="7">The sequence shown here is derived from an EMBL/GenBank/DDBJ whole genome shotgun (WGS) entry which is preliminary data.</text>
</comment>
<dbReference type="Proteomes" id="UP000765509">
    <property type="component" value="Unassembled WGS sequence"/>
</dbReference>
<dbReference type="InterPro" id="IPR002119">
    <property type="entry name" value="Histone_H2A"/>
</dbReference>
<comment type="subcellular location">
    <subcellularLocation>
        <location evidence="2">Chromosome</location>
    </subcellularLocation>
    <subcellularLocation>
        <location evidence="1">Nucleus</location>
    </subcellularLocation>
</comment>
<organism evidence="7 8">
    <name type="scientific">Austropuccinia psidii MF-1</name>
    <dbReference type="NCBI Taxonomy" id="1389203"/>
    <lineage>
        <taxon>Eukaryota</taxon>
        <taxon>Fungi</taxon>
        <taxon>Dikarya</taxon>
        <taxon>Basidiomycota</taxon>
        <taxon>Pucciniomycotina</taxon>
        <taxon>Pucciniomycetes</taxon>
        <taxon>Pucciniales</taxon>
        <taxon>Sphaerophragmiaceae</taxon>
        <taxon>Austropuccinia</taxon>
    </lineage>
</organism>
<keyword evidence="4" id="KW-0158">Chromosome</keyword>
<reference evidence="7" key="1">
    <citation type="submission" date="2021-03" db="EMBL/GenBank/DDBJ databases">
        <title>Draft genome sequence of rust myrtle Austropuccinia psidii MF-1, a brazilian biotype.</title>
        <authorList>
            <person name="Quecine M.C."/>
            <person name="Pachon D.M.R."/>
            <person name="Bonatelli M.L."/>
            <person name="Correr F.H."/>
            <person name="Franceschini L.M."/>
            <person name="Leite T.F."/>
            <person name="Margarido G.R.A."/>
            <person name="Almeida C.A."/>
            <person name="Ferrarezi J.A."/>
            <person name="Labate C.A."/>
        </authorList>
    </citation>
    <scope>NUCLEOTIDE SEQUENCE</scope>
    <source>
        <strain evidence="7">MF-1</strain>
    </source>
</reference>
<gene>
    <name evidence="7" type="ORF">O181_103895</name>
</gene>
<evidence type="ECO:0000256" key="4">
    <source>
        <dbReference type="ARBA" id="ARBA00022454"/>
    </source>
</evidence>
<dbReference type="GO" id="GO:0000786">
    <property type="term" value="C:nucleosome"/>
    <property type="evidence" value="ECO:0007669"/>
    <property type="project" value="InterPro"/>
</dbReference>
<evidence type="ECO:0000256" key="2">
    <source>
        <dbReference type="ARBA" id="ARBA00004286"/>
    </source>
</evidence>
<evidence type="ECO:0000256" key="3">
    <source>
        <dbReference type="ARBA" id="ARBA00010691"/>
    </source>
</evidence>
<keyword evidence="5" id="KW-0539">Nucleus</keyword>
<proteinExistence type="inferred from homology"/>
<evidence type="ECO:0000313" key="8">
    <source>
        <dbReference type="Proteomes" id="UP000765509"/>
    </source>
</evidence>
<protein>
    <recommendedName>
        <fullName evidence="9">Histone H2A</fullName>
    </recommendedName>
</protein>
<evidence type="ECO:0000256" key="1">
    <source>
        <dbReference type="ARBA" id="ARBA00004123"/>
    </source>
</evidence>
<dbReference type="GO" id="GO:0046982">
    <property type="term" value="F:protein heterodimerization activity"/>
    <property type="evidence" value="ECO:0007669"/>
    <property type="project" value="InterPro"/>
</dbReference>
<dbReference type="InterPro" id="IPR009072">
    <property type="entry name" value="Histone-fold"/>
</dbReference>
<dbReference type="AlphaFoldDB" id="A0A9Q3JIW1"/>
<dbReference type="SUPFAM" id="SSF47113">
    <property type="entry name" value="Histone-fold"/>
    <property type="match status" value="1"/>
</dbReference>
<evidence type="ECO:0000256" key="5">
    <source>
        <dbReference type="ARBA" id="ARBA00023242"/>
    </source>
</evidence>
<accession>A0A9Q3JIW1</accession>
<evidence type="ECO:0000256" key="6">
    <source>
        <dbReference type="SAM" id="MobiDB-lite"/>
    </source>
</evidence>
<name>A0A9Q3JIW1_9BASI</name>
<evidence type="ECO:0000313" key="7">
    <source>
        <dbReference type="EMBL" id="MBW0564180.1"/>
    </source>
</evidence>
<dbReference type="GO" id="GO:0003677">
    <property type="term" value="F:DNA binding"/>
    <property type="evidence" value="ECO:0007669"/>
    <property type="project" value="InterPro"/>
</dbReference>
<dbReference type="GO" id="GO:0005634">
    <property type="term" value="C:nucleus"/>
    <property type="evidence" value="ECO:0007669"/>
    <property type="project" value="UniProtKB-SubCell"/>
</dbReference>
<dbReference type="GO" id="GO:0030527">
    <property type="term" value="F:structural constituent of chromatin"/>
    <property type="evidence" value="ECO:0007669"/>
    <property type="project" value="InterPro"/>
</dbReference>
<feature type="region of interest" description="Disordered" evidence="6">
    <location>
        <begin position="97"/>
        <end position="118"/>
    </location>
</feature>
<dbReference type="Gene3D" id="1.10.20.10">
    <property type="entry name" value="Histone, subunit A"/>
    <property type="match status" value="1"/>
</dbReference>
<evidence type="ECO:0008006" key="9">
    <source>
        <dbReference type="Google" id="ProtNLM"/>
    </source>
</evidence>
<dbReference type="InterPro" id="IPR032458">
    <property type="entry name" value="Histone_H2A_CS"/>
</dbReference>
<dbReference type="PANTHER" id="PTHR23430">
    <property type="entry name" value="HISTONE H2A"/>
    <property type="match status" value="1"/>
</dbReference>
<dbReference type="PRINTS" id="PR00620">
    <property type="entry name" value="HISTONEH2A"/>
</dbReference>
<dbReference type="PROSITE" id="PS00046">
    <property type="entry name" value="HISTONE_H2A"/>
    <property type="match status" value="1"/>
</dbReference>
<keyword evidence="8" id="KW-1185">Reference proteome</keyword>